<evidence type="ECO:0000313" key="5">
    <source>
        <dbReference type="Proteomes" id="UP000290365"/>
    </source>
</evidence>
<dbReference type="RefSeq" id="WP_129892723.1">
    <property type="nucleotide sequence ID" value="NZ_CP035758.1"/>
</dbReference>
<proteinExistence type="predicted"/>
<dbReference type="InterPro" id="IPR011006">
    <property type="entry name" value="CheY-like_superfamily"/>
</dbReference>
<dbReference type="KEGG" id="kbs:EPA93_39110"/>
<dbReference type="PANTHER" id="PTHR44591:SF20">
    <property type="entry name" value="PROTEIN PILH"/>
    <property type="match status" value="1"/>
</dbReference>
<evidence type="ECO:0000256" key="1">
    <source>
        <dbReference type="ARBA" id="ARBA00022553"/>
    </source>
</evidence>
<dbReference type="InterPro" id="IPR001789">
    <property type="entry name" value="Sig_transdc_resp-reg_receiver"/>
</dbReference>
<dbReference type="CDD" id="cd17574">
    <property type="entry name" value="REC_OmpR"/>
    <property type="match status" value="1"/>
</dbReference>
<dbReference type="OrthoDB" id="9790669at2"/>
<evidence type="ECO:0000256" key="2">
    <source>
        <dbReference type="PROSITE-ProRule" id="PRU00169"/>
    </source>
</evidence>
<dbReference type="AlphaFoldDB" id="A0A4P6K1G4"/>
<dbReference type="PANTHER" id="PTHR44591">
    <property type="entry name" value="STRESS RESPONSE REGULATOR PROTEIN 1"/>
    <property type="match status" value="1"/>
</dbReference>
<reference evidence="4 5" key="1">
    <citation type="submission" date="2019-01" db="EMBL/GenBank/DDBJ databases">
        <title>Ktedonosporobacter rubrisoli SCAWS-G2.</title>
        <authorList>
            <person name="Huang Y."/>
            <person name="Yan B."/>
        </authorList>
    </citation>
    <scope>NUCLEOTIDE SEQUENCE [LARGE SCALE GENOMIC DNA]</scope>
    <source>
        <strain evidence="4 5">SCAWS-G2</strain>
    </source>
</reference>
<dbReference type="EMBL" id="CP035758">
    <property type="protein sequence ID" value="QBD81662.1"/>
    <property type="molecule type" value="Genomic_DNA"/>
</dbReference>
<name>A0A4P6K1G4_KTERU</name>
<gene>
    <name evidence="4" type="ORF">EPA93_39110</name>
</gene>
<protein>
    <submittedName>
        <fullName evidence="4">Response regulator</fullName>
    </submittedName>
</protein>
<dbReference type="SMART" id="SM00448">
    <property type="entry name" value="REC"/>
    <property type="match status" value="1"/>
</dbReference>
<keyword evidence="1 2" id="KW-0597">Phosphoprotein</keyword>
<dbReference type="PROSITE" id="PS50110">
    <property type="entry name" value="RESPONSE_REGULATORY"/>
    <property type="match status" value="1"/>
</dbReference>
<dbReference type="Proteomes" id="UP000290365">
    <property type="component" value="Chromosome"/>
</dbReference>
<keyword evidence="5" id="KW-1185">Reference proteome</keyword>
<dbReference type="Pfam" id="PF00072">
    <property type="entry name" value="Response_reg"/>
    <property type="match status" value="1"/>
</dbReference>
<feature type="modified residue" description="4-aspartylphosphate" evidence="2">
    <location>
        <position position="55"/>
    </location>
</feature>
<dbReference type="Gene3D" id="3.40.50.2300">
    <property type="match status" value="1"/>
</dbReference>
<evidence type="ECO:0000259" key="3">
    <source>
        <dbReference type="PROSITE" id="PS50110"/>
    </source>
</evidence>
<sequence>MMQAPKVLIIDDSTTACLYMAQALEKVGYQVITATDGREGMAKIFQEQPHCLILDVLLPGMNGFALCRQLRAQDSLRNLPIIMVSTKNTHADQAWGLRQGANRYLPKPFTEEVLVHTVEEVLPGYMPRHR</sequence>
<dbReference type="InterPro" id="IPR050595">
    <property type="entry name" value="Bact_response_regulator"/>
</dbReference>
<dbReference type="SUPFAM" id="SSF52172">
    <property type="entry name" value="CheY-like"/>
    <property type="match status" value="1"/>
</dbReference>
<evidence type="ECO:0000313" key="4">
    <source>
        <dbReference type="EMBL" id="QBD81662.1"/>
    </source>
</evidence>
<accession>A0A4P6K1G4</accession>
<feature type="domain" description="Response regulatory" evidence="3">
    <location>
        <begin position="6"/>
        <end position="122"/>
    </location>
</feature>
<organism evidence="4 5">
    <name type="scientific">Ktedonosporobacter rubrisoli</name>
    <dbReference type="NCBI Taxonomy" id="2509675"/>
    <lineage>
        <taxon>Bacteria</taxon>
        <taxon>Bacillati</taxon>
        <taxon>Chloroflexota</taxon>
        <taxon>Ktedonobacteria</taxon>
        <taxon>Ktedonobacterales</taxon>
        <taxon>Ktedonosporobacteraceae</taxon>
        <taxon>Ktedonosporobacter</taxon>
    </lineage>
</organism>
<dbReference type="GO" id="GO:0000160">
    <property type="term" value="P:phosphorelay signal transduction system"/>
    <property type="evidence" value="ECO:0007669"/>
    <property type="project" value="InterPro"/>
</dbReference>